<keyword evidence="3" id="KW-1185">Reference proteome</keyword>
<name>A0A9W8TD21_9HYPO</name>
<feature type="compositionally biased region" description="Basic and acidic residues" evidence="1">
    <location>
        <begin position="69"/>
        <end position="79"/>
    </location>
</feature>
<feature type="region of interest" description="Disordered" evidence="1">
    <location>
        <begin position="1"/>
        <end position="83"/>
    </location>
</feature>
<proteinExistence type="predicted"/>
<evidence type="ECO:0000313" key="3">
    <source>
        <dbReference type="Proteomes" id="UP001140502"/>
    </source>
</evidence>
<reference evidence="2" key="1">
    <citation type="submission" date="2022-10" db="EMBL/GenBank/DDBJ databases">
        <title>Tapping the CABI collections for fungal endophytes: first genome assemblies for Collariella, Neodidymelliopsis, Ascochyta clinopodiicola, Didymella pomorum, Didymosphaeria variabile, Neocosmospora piperis and Neocucurbitaria cava.</title>
        <authorList>
            <person name="Hill R."/>
        </authorList>
    </citation>
    <scope>NUCLEOTIDE SEQUENCE</scope>
    <source>
        <strain evidence="2">IMI 366586</strain>
    </source>
</reference>
<dbReference type="Proteomes" id="UP001140502">
    <property type="component" value="Unassembled WGS sequence"/>
</dbReference>
<accession>A0A9W8TD21</accession>
<gene>
    <name evidence="2" type="ORF">N0V84_011873</name>
</gene>
<organism evidence="2 3">
    <name type="scientific">Fusarium piperis</name>
    <dbReference type="NCBI Taxonomy" id="1435070"/>
    <lineage>
        <taxon>Eukaryota</taxon>
        <taxon>Fungi</taxon>
        <taxon>Dikarya</taxon>
        <taxon>Ascomycota</taxon>
        <taxon>Pezizomycotina</taxon>
        <taxon>Sordariomycetes</taxon>
        <taxon>Hypocreomycetidae</taxon>
        <taxon>Hypocreales</taxon>
        <taxon>Nectriaceae</taxon>
        <taxon>Fusarium</taxon>
        <taxon>Fusarium solani species complex</taxon>
    </lineage>
</organism>
<dbReference type="OrthoDB" id="5075805at2759"/>
<dbReference type="AlphaFoldDB" id="A0A9W8TD21"/>
<comment type="caution">
    <text evidence="2">The sequence shown here is derived from an EMBL/GenBank/DDBJ whole genome shotgun (WGS) entry which is preliminary data.</text>
</comment>
<evidence type="ECO:0000313" key="2">
    <source>
        <dbReference type="EMBL" id="KAJ4308816.1"/>
    </source>
</evidence>
<feature type="compositionally biased region" description="Basic and acidic residues" evidence="1">
    <location>
        <begin position="21"/>
        <end position="32"/>
    </location>
</feature>
<dbReference type="EMBL" id="JAPEUR010000489">
    <property type="protein sequence ID" value="KAJ4308816.1"/>
    <property type="molecule type" value="Genomic_DNA"/>
</dbReference>
<evidence type="ECO:0000256" key="1">
    <source>
        <dbReference type="SAM" id="MobiDB-lite"/>
    </source>
</evidence>
<feature type="compositionally biased region" description="Basic and acidic residues" evidence="1">
    <location>
        <begin position="48"/>
        <end position="62"/>
    </location>
</feature>
<protein>
    <submittedName>
        <fullName evidence="2">Uncharacterized protein</fullName>
    </submittedName>
</protein>
<sequence length="127" mass="15461">MFFSPWRKISRRPNYQQVDQEEPHELEMDARQDWPLIADARPVTPPRPRLEEQIRRLWESSRKRQQRSPAREADARDSMDLGEFEDVDLATPWKKDQTYQEMTNYKDDAEVRRERKWVKQPIPEPII</sequence>